<dbReference type="InterPro" id="IPR013783">
    <property type="entry name" value="Ig-like_fold"/>
</dbReference>
<evidence type="ECO:0000256" key="3">
    <source>
        <dbReference type="SAM" id="MobiDB-lite"/>
    </source>
</evidence>
<evidence type="ECO:0000313" key="6">
    <source>
        <dbReference type="Proteomes" id="UP000254765"/>
    </source>
</evidence>
<dbReference type="SUPFAM" id="SSF81296">
    <property type="entry name" value="E set domains"/>
    <property type="match status" value="1"/>
</dbReference>
<keyword evidence="5" id="KW-0378">Hydrolase</keyword>
<feature type="domain" description="Glycoside hydrolase family 13 N-terminal" evidence="4">
    <location>
        <begin position="11"/>
        <end position="97"/>
    </location>
</feature>
<feature type="compositionally biased region" description="Low complexity" evidence="3">
    <location>
        <begin position="161"/>
        <end position="173"/>
    </location>
</feature>
<dbReference type="InterPro" id="IPR014756">
    <property type="entry name" value="Ig_E-set"/>
</dbReference>
<evidence type="ECO:0000313" key="5">
    <source>
        <dbReference type="EMBL" id="SUI43457.1"/>
    </source>
</evidence>
<protein>
    <submittedName>
        <fullName evidence="5">Glycogen debranching enzyme</fullName>
        <ecNumber evidence="5">3.2.1.-</ecNumber>
    </submittedName>
</protein>
<organism evidence="5 6">
    <name type="scientific">Serratia marcescens</name>
    <dbReference type="NCBI Taxonomy" id="615"/>
    <lineage>
        <taxon>Bacteria</taxon>
        <taxon>Pseudomonadati</taxon>
        <taxon>Pseudomonadota</taxon>
        <taxon>Gammaproteobacteria</taxon>
        <taxon>Enterobacterales</taxon>
        <taxon>Yersiniaceae</taxon>
        <taxon>Serratia</taxon>
    </lineage>
</organism>
<keyword evidence="2 5" id="KW-0326">Glycosidase</keyword>
<name>A0A379YE46_SERMA</name>
<comment type="similarity">
    <text evidence="1">Belongs to the glycosyl hydrolase 13 family.</text>
</comment>
<dbReference type="CDD" id="cd02856">
    <property type="entry name" value="E_set_GDE_Isoamylase_N"/>
    <property type="match status" value="1"/>
</dbReference>
<dbReference type="Pfam" id="PF02922">
    <property type="entry name" value="CBM_48"/>
    <property type="match status" value="1"/>
</dbReference>
<reference evidence="5 6" key="1">
    <citation type="submission" date="2018-06" db="EMBL/GenBank/DDBJ databases">
        <authorList>
            <consortium name="Pathogen Informatics"/>
            <person name="Doyle S."/>
        </authorList>
    </citation>
    <scope>NUCLEOTIDE SEQUENCE [LARGE SCALE GENOMIC DNA]</scope>
    <source>
        <strain evidence="5 6">NCTC10211</strain>
    </source>
</reference>
<evidence type="ECO:0000259" key="4">
    <source>
        <dbReference type="Pfam" id="PF02922"/>
    </source>
</evidence>
<accession>A0A379YE46</accession>
<dbReference type="PANTHER" id="PTHR43002">
    <property type="entry name" value="GLYCOGEN DEBRANCHING ENZYME"/>
    <property type="match status" value="1"/>
</dbReference>
<dbReference type="Gene3D" id="2.60.40.10">
    <property type="entry name" value="Immunoglobulins"/>
    <property type="match status" value="1"/>
</dbReference>
<dbReference type="InterPro" id="IPR044505">
    <property type="entry name" value="GlgX_Isoamylase_N_E_set"/>
</dbReference>
<dbReference type="GO" id="GO:0004553">
    <property type="term" value="F:hydrolase activity, hydrolyzing O-glycosyl compounds"/>
    <property type="evidence" value="ECO:0007669"/>
    <property type="project" value="InterPro"/>
</dbReference>
<feature type="region of interest" description="Disordered" evidence="3">
    <location>
        <begin position="152"/>
        <end position="173"/>
    </location>
</feature>
<evidence type="ECO:0000256" key="2">
    <source>
        <dbReference type="ARBA" id="ARBA00023295"/>
    </source>
</evidence>
<dbReference type="EC" id="3.2.1.-" evidence="5"/>
<dbReference type="GO" id="GO:0005975">
    <property type="term" value="P:carbohydrate metabolic process"/>
    <property type="evidence" value="ECO:0007669"/>
    <property type="project" value="InterPro"/>
</dbReference>
<dbReference type="AlphaFoldDB" id="A0A379YE46"/>
<sequence length="183" mass="19428">MTELTAGLAAPLGAQYDGEGINFTLYSAHAERVELCLFDGQQREVRLPLPARSGDIWHGYLPGGKPGQRYGYRVYGPFDPANGQRFNPNKLALDPAARAVEGPVADHPHLHGGYEQPDPHDSAELMPKCVVVTNGTTGRTIARRHALGADGDLRSARARSDAAAPADTAGAARQLRRIGAPGG</sequence>
<evidence type="ECO:0000256" key="1">
    <source>
        <dbReference type="ARBA" id="ARBA00008061"/>
    </source>
</evidence>
<dbReference type="InterPro" id="IPR004193">
    <property type="entry name" value="Glyco_hydro_13_N"/>
</dbReference>
<proteinExistence type="inferred from homology"/>
<gene>
    <name evidence="5" type="primary">glgX_1</name>
    <name evidence="5" type="ORF">NCTC10211_01410</name>
</gene>
<dbReference type="EMBL" id="UGYK01000002">
    <property type="protein sequence ID" value="SUI43457.1"/>
    <property type="molecule type" value="Genomic_DNA"/>
</dbReference>
<dbReference type="Proteomes" id="UP000254765">
    <property type="component" value="Unassembled WGS sequence"/>
</dbReference>